<feature type="region of interest" description="Disordered" evidence="1">
    <location>
        <begin position="967"/>
        <end position="1003"/>
    </location>
</feature>
<accession>A0A9P8JD65</accession>
<reference evidence="3" key="2">
    <citation type="submission" date="2021-08" db="EMBL/GenBank/DDBJ databases">
        <authorList>
            <person name="Gostincar C."/>
            <person name="Sun X."/>
            <person name="Song Z."/>
            <person name="Gunde-Cimerman N."/>
        </authorList>
    </citation>
    <scope>NUCLEOTIDE SEQUENCE</scope>
    <source>
        <strain evidence="3">EXF-9911</strain>
    </source>
</reference>
<evidence type="ECO:0000256" key="2">
    <source>
        <dbReference type="SAM" id="SignalP"/>
    </source>
</evidence>
<protein>
    <submittedName>
        <fullName evidence="3">Uncharacterized protein</fullName>
    </submittedName>
</protein>
<evidence type="ECO:0000256" key="1">
    <source>
        <dbReference type="SAM" id="MobiDB-lite"/>
    </source>
</evidence>
<organism evidence="3 4">
    <name type="scientific">Aureobasidium melanogenum</name>
    <name type="common">Aureobasidium pullulans var. melanogenum</name>
    <dbReference type="NCBI Taxonomy" id="46634"/>
    <lineage>
        <taxon>Eukaryota</taxon>
        <taxon>Fungi</taxon>
        <taxon>Dikarya</taxon>
        <taxon>Ascomycota</taxon>
        <taxon>Pezizomycotina</taxon>
        <taxon>Dothideomycetes</taxon>
        <taxon>Dothideomycetidae</taxon>
        <taxon>Dothideales</taxon>
        <taxon>Saccotheciaceae</taxon>
        <taxon>Aureobasidium</taxon>
    </lineage>
</organism>
<name>A0A9P8JD65_AURME</name>
<dbReference type="AlphaFoldDB" id="A0A9P8JD65"/>
<feature type="non-terminal residue" evidence="3">
    <location>
        <position position="1"/>
    </location>
</feature>
<dbReference type="EMBL" id="JAHFXF010000060">
    <property type="protein sequence ID" value="KAG9698155.1"/>
    <property type="molecule type" value="Genomic_DNA"/>
</dbReference>
<gene>
    <name evidence="3" type="ORF">KCU76_g2469</name>
</gene>
<feature type="signal peptide" evidence="2">
    <location>
        <begin position="1"/>
        <end position="17"/>
    </location>
</feature>
<proteinExistence type="predicted"/>
<evidence type="ECO:0000313" key="4">
    <source>
        <dbReference type="Proteomes" id="UP000779574"/>
    </source>
</evidence>
<evidence type="ECO:0000313" key="3">
    <source>
        <dbReference type="EMBL" id="KAG9698155.1"/>
    </source>
</evidence>
<feature type="chain" id="PRO_5040244007" evidence="2">
    <location>
        <begin position="18"/>
        <end position="1151"/>
    </location>
</feature>
<feature type="compositionally biased region" description="Low complexity" evidence="1">
    <location>
        <begin position="967"/>
        <end position="1002"/>
    </location>
</feature>
<dbReference type="Proteomes" id="UP000779574">
    <property type="component" value="Unassembled WGS sequence"/>
</dbReference>
<dbReference type="OrthoDB" id="4074350at2759"/>
<reference evidence="3" key="1">
    <citation type="journal article" date="2021" name="J Fungi (Basel)">
        <title>Virulence traits and population genomics of the black yeast Aureobasidium melanogenum.</title>
        <authorList>
            <person name="Cernosa A."/>
            <person name="Sun X."/>
            <person name="Gostincar C."/>
            <person name="Fang C."/>
            <person name="Gunde-Cimerman N."/>
            <person name="Song Z."/>
        </authorList>
    </citation>
    <scope>NUCLEOTIDE SEQUENCE</scope>
    <source>
        <strain evidence="3">EXF-9911</strain>
    </source>
</reference>
<sequence length="1151" mass="117066">MRSFIPALIGLATVAVAQNSTVDCVTAYTKCYDFDLSNDNICSSEASACKDSCSTQRSNCMSSGSSQSVCNSRYDTCIGVNSTSNLASSCLAQVIPCYASASHDLTNACDSKIANCKQACSAILDICNSANGSEESCQKNYSACLGANNATAPSSSCIEQGEQAYLNNVADNDAAALTATCKQTCGVLKDACMTSGDDSQCEESFEKCLGAGQVTTSKVHCISEVEAMIQAGNNDNDIEAHNAQDFCARGNDILSGSGNKADNATALSWYSSCVGAKNLPTLTSSCVSNSEASYLNATSGDNAQDSELATCKSQCGYMYSTCLSSGDPSVKEGCLAFYSACTSGNSTTSSLNCVAAVEQCYLDGKSDQECDSENAQCKNECTRARSTCGSSGDSSISAQCDSAYESCLGTSQLKPSIVDCVSRTEACYTSGKYTDAECDAQNAICKTTCSRTMDTCTSGSNSTSVHSECLTHYEQCLGSYEVSPISTIDCVKDATTCFLDGNASNNCSASTAVCKTQCSRMNDVCLSSGDASVKPGCQKRYESCLGESVEAEEAAQNINCIKRYTDCHAPGSLIPDNECQRQNADCKNTLLDSCGSSSGNASTSSQCQGVYNGCLGNIATSLVDYQPLDCAGRRKTCLSTTNSTAECDREDAICGNACATTLSTCLTSTTADDAACNHVYMLCLNKDNYKVTSIPASLKPTASLPSVNTTAKATAALTTAPGSGAFSTGAAFVPGPYNNGSSSTADSQSGAVSVATSTESTVYVTDVVKTTVTTCPVGQTITSAGSTTVLTAPSVMTTSVTVKSTVSTTNLHTITVPVGGNNAIPSQTSTSLESTVYVTDVVKSTVTTCPVGQTVTSAGSTTVLTAPSVMTTSVTVKSTVSTVLTHTAIVPQSSPVSPEQTTPASVEGHVAVPSAVVLYSTKEITITSCAPEVTNCPARQVSTTVFPTAITISSVWSRVSSIPAASSPAGSAPAGSAPAGSVPVESGSAASSAAGSSPVSPETTSAAVTIPSTMFYYSTAIVTVTSCAEGVKNCPASSTVVETSVVPTAYSVTSVISSSWTPIEYTSPAAGVPQESAPAVSAPAPIVPTSAPFAVSNSTMMSVGPKGTGIVGTGSGSKATSTYSPSQYTGAANKVGAAGLAGVAAFAAFLL</sequence>
<keyword evidence="2" id="KW-0732">Signal</keyword>
<comment type="caution">
    <text evidence="3">The sequence shown here is derived from an EMBL/GenBank/DDBJ whole genome shotgun (WGS) entry which is preliminary data.</text>
</comment>